<proteinExistence type="predicted"/>
<name>A0ABR2NDZ4_9ROSI</name>
<sequence length="70" mass="7908">MMSSLPVAIAPTPQGAPFTRDLEFILQQPDFSASNQDQPDMSLGFNQSSTSDYFPLLRRSLRSWSNDNRQ</sequence>
<feature type="region of interest" description="Disordered" evidence="1">
    <location>
        <begin position="30"/>
        <end position="50"/>
    </location>
</feature>
<evidence type="ECO:0000313" key="3">
    <source>
        <dbReference type="Proteomes" id="UP001396334"/>
    </source>
</evidence>
<dbReference type="EMBL" id="JBBPBN010000168">
    <property type="protein sequence ID" value="KAK8974406.1"/>
    <property type="molecule type" value="Genomic_DNA"/>
</dbReference>
<accession>A0ABR2NDZ4</accession>
<organism evidence="2 3">
    <name type="scientific">Hibiscus sabdariffa</name>
    <name type="common">roselle</name>
    <dbReference type="NCBI Taxonomy" id="183260"/>
    <lineage>
        <taxon>Eukaryota</taxon>
        <taxon>Viridiplantae</taxon>
        <taxon>Streptophyta</taxon>
        <taxon>Embryophyta</taxon>
        <taxon>Tracheophyta</taxon>
        <taxon>Spermatophyta</taxon>
        <taxon>Magnoliopsida</taxon>
        <taxon>eudicotyledons</taxon>
        <taxon>Gunneridae</taxon>
        <taxon>Pentapetalae</taxon>
        <taxon>rosids</taxon>
        <taxon>malvids</taxon>
        <taxon>Malvales</taxon>
        <taxon>Malvaceae</taxon>
        <taxon>Malvoideae</taxon>
        <taxon>Hibiscus</taxon>
    </lineage>
</organism>
<gene>
    <name evidence="2" type="ORF">V6N11_072741</name>
</gene>
<protein>
    <submittedName>
        <fullName evidence="2">Uncharacterized protein</fullName>
    </submittedName>
</protein>
<dbReference type="Proteomes" id="UP001396334">
    <property type="component" value="Unassembled WGS sequence"/>
</dbReference>
<evidence type="ECO:0000313" key="2">
    <source>
        <dbReference type="EMBL" id="KAK8974406.1"/>
    </source>
</evidence>
<comment type="caution">
    <text evidence="2">The sequence shown here is derived from an EMBL/GenBank/DDBJ whole genome shotgun (WGS) entry which is preliminary data.</text>
</comment>
<evidence type="ECO:0000256" key="1">
    <source>
        <dbReference type="SAM" id="MobiDB-lite"/>
    </source>
</evidence>
<keyword evidence="3" id="KW-1185">Reference proteome</keyword>
<reference evidence="2 3" key="1">
    <citation type="journal article" date="2024" name="G3 (Bethesda)">
        <title>Genome assembly of Hibiscus sabdariffa L. provides insights into metabolisms of medicinal natural products.</title>
        <authorList>
            <person name="Kim T."/>
        </authorList>
    </citation>
    <scope>NUCLEOTIDE SEQUENCE [LARGE SCALE GENOMIC DNA]</scope>
    <source>
        <strain evidence="2">TK-2024</strain>
        <tissue evidence="2">Old leaves</tissue>
    </source>
</reference>